<dbReference type="EnsemblPlants" id="TraesCS2B02G618400.1">
    <property type="protein sequence ID" value="TraesCS2B02G618400.1"/>
    <property type="gene ID" value="TraesCS2B02G618400"/>
</dbReference>
<dbReference type="Gene3D" id="3.30.50.10">
    <property type="entry name" value="Erythroid Transcription Factor GATA-1, subunit A"/>
    <property type="match status" value="1"/>
</dbReference>
<dbReference type="OrthoDB" id="701675at2759"/>
<keyword evidence="1" id="KW-0863">Zinc-finger</keyword>
<dbReference type="GO" id="GO:0008270">
    <property type="term" value="F:zinc ion binding"/>
    <property type="evidence" value="ECO:0007669"/>
    <property type="project" value="UniProtKB-KW"/>
</dbReference>
<proteinExistence type="predicted"/>
<organism evidence="4">
    <name type="scientific">Triticum aestivum</name>
    <name type="common">Wheat</name>
    <dbReference type="NCBI Taxonomy" id="4565"/>
    <lineage>
        <taxon>Eukaryota</taxon>
        <taxon>Viridiplantae</taxon>
        <taxon>Streptophyta</taxon>
        <taxon>Embryophyta</taxon>
        <taxon>Tracheophyta</taxon>
        <taxon>Spermatophyta</taxon>
        <taxon>Magnoliopsida</taxon>
        <taxon>Liliopsida</taxon>
        <taxon>Poales</taxon>
        <taxon>Poaceae</taxon>
        <taxon>BOP clade</taxon>
        <taxon>Pooideae</taxon>
        <taxon>Triticodae</taxon>
        <taxon>Triticeae</taxon>
        <taxon>Triticinae</taxon>
        <taxon>Triticum</taxon>
    </lineage>
</organism>
<evidence type="ECO:0000256" key="1">
    <source>
        <dbReference type="PROSITE-ProRule" id="PRU00094"/>
    </source>
</evidence>
<reference evidence="4" key="2">
    <citation type="submission" date="2018-10" db="UniProtKB">
        <authorList>
            <consortium name="EnsemblPlants"/>
        </authorList>
    </citation>
    <scope>IDENTIFICATION</scope>
</reference>
<reference evidence="4" key="1">
    <citation type="submission" date="2018-08" db="EMBL/GenBank/DDBJ databases">
        <authorList>
            <person name="Rossello M."/>
        </authorList>
    </citation>
    <scope>NUCLEOTIDE SEQUENCE [LARGE SCALE GENOMIC DNA]</scope>
    <source>
        <strain evidence="4">cv. Chinese Spring</strain>
    </source>
</reference>
<protein>
    <recommendedName>
        <fullName evidence="3">GATA-type domain-containing protein</fullName>
    </recommendedName>
</protein>
<dbReference type="GO" id="GO:0000976">
    <property type="term" value="F:transcription cis-regulatory region binding"/>
    <property type="evidence" value="ECO:0000318"/>
    <property type="project" value="GO_Central"/>
</dbReference>
<keyword evidence="1" id="KW-0862">Zinc</keyword>
<dbReference type="PANTHER" id="PTHR46855:SF6">
    <property type="entry name" value="GENOME ASSEMBLY, CHROMOSOME: II"/>
    <property type="match status" value="1"/>
</dbReference>
<dbReference type="STRING" id="4565.A0A3B6CJI9"/>
<accession>A0A3B6CJI9</accession>
<evidence type="ECO:0000256" key="2">
    <source>
        <dbReference type="SAM" id="MobiDB-lite"/>
    </source>
</evidence>
<dbReference type="GO" id="GO:0006355">
    <property type="term" value="P:regulation of DNA-templated transcription"/>
    <property type="evidence" value="ECO:0007669"/>
    <property type="project" value="InterPro"/>
</dbReference>
<feature type="compositionally biased region" description="Polar residues" evidence="2">
    <location>
        <begin position="87"/>
        <end position="107"/>
    </location>
</feature>
<dbReference type="Gramene" id="TraesCS2B03G1572600.1">
    <property type="protein sequence ID" value="TraesCS2B03G1572600.1.CDS"/>
    <property type="gene ID" value="TraesCS2B03G1572600"/>
</dbReference>
<dbReference type="Gramene" id="TraesCS2B02G618400.1">
    <property type="protein sequence ID" value="TraesCS2B02G618400.1"/>
    <property type="gene ID" value="TraesCS2B02G618400"/>
</dbReference>
<evidence type="ECO:0000313" key="4">
    <source>
        <dbReference type="EnsemblPlants" id="TraesCS2B02G618400.1"/>
    </source>
</evidence>
<keyword evidence="5" id="KW-1185">Reference proteome</keyword>
<dbReference type="InterPro" id="IPR044589">
    <property type="entry name" value="GATA26/27"/>
</dbReference>
<dbReference type="InterPro" id="IPR000679">
    <property type="entry name" value="Znf_GATA"/>
</dbReference>
<dbReference type="InterPro" id="IPR013088">
    <property type="entry name" value="Znf_NHR/GATA"/>
</dbReference>
<feature type="region of interest" description="Disordered" evidence="2">
    <location>
        <begin position="43"/>
        <end position="122"/>
    </location>
</feature>
<keyword evidence="1" id="KW-0479">Metal-binding</keyword>
<dbReference type="SMR" id="A0A3B6CJI9"/>
<evidence type="ECO:0000313" key="5">
    <source>
        <dbReference type="Proteomes" id="UP000019116"/>
    </source>
</evidence>
<dbReference type="PROSITE" id="PS50114">
    <property type="entry name" value="GATA_ZN_FINGER_2"/>
    <property type="match status" value="1"/>
</dbReference>
<evidence type="ECO:0000259" key="3">
    <source>
        <dbReference type="PROSITE" id="PS50114"/>
    </source>
</evidence>
<dbReference type="Proteomes" id="UP000019116">
    <property type="component" value="Chromosome 2B"/>
</dbReference>
<feature type="domain" description="GATA-type" evidence="3">
    <location>
        <begin position="10"/>
        <end position="43"/>
    </location>
</feature>
<feature type="compositionally biased region" description="Basic and acidic residues" evidence="2">
    <location>
        <begin position="68"/>
        <end position="78"/>
    </location>
</feature>
<dbReference type="SUPFAM" id="SSF57716">
    <property type="entry name" value="Glucocorticoid receptor-like (DNA-binding domain)"/>
    <property type="match status" value="1"/>
</dbReference>
<dbReference type="Pfam" id="PF00320">
    <property type="entry name" value="GATA"/>
    <property type="match status" value="1"/>
</dbReference>
<name>A0A3B6CJI9_WHEAT</name>
<sequence>MVKVKKEGPCFHCRVMSSPLWRHGPPEKPVLCNACGTRWRKKGTLDNYTPAPQVQRKQPKKTPVRTTVKKEPSSDHNSLETGDAADTFSNNPSGFGSALSYSGSAQSHAREPLVPSRKKSCIGRRKPSTVEALAEHLNSIMHEEQLCSGSTVRTIPGSSDQDLLIYHRETPASCSEIGYGSMLLRHPNSESEANSVPAHSKSYVTSQSYSGPASFTLHLHSGSNGASNSNAASEKLMWSPMWSHDSAMRHELHYSKQHILESKKVGGRGNAGGAFRGLTKSTMSSLKRLYESQPQIFTDAEVGGGTMEKASSRSGAMASSQLRMPKSGNATGGAAAAAAAFNLFMLPPDKLSSMLVPPEKGW</sequence>
<dbReference type="SMART" id="SM00401">
    <property type="entry name" value="ZnF_GATA"/>
    <property type="match status" value="1"/>
</dbReference>
<dbReference type="AlphaFoldDB" id="A0A3B6CJI9"/>
<dbReference type="PANTHER" id="PTHR46855">
    <property type="entry name" value="OSJNBB0038F03.10 PROTEIN"/>
    <property type="match status" value="1"/>
</dbReference>
<dbReference type="CDD" id="cd00202">
    <property type="entry name" value="ZnF_GATA"/>
    <property type="match status" value="1"/>
</dbReference>